<dbReference type="EMBL" id="OU892280">
    <property type="protein sequence ID" value="CAH1130267.1"/>
    <property type="molecule type" value="Genomic_DNA"/>
</dbReference>
<reference evidence="1" key="1">
    <citation type="submission" date="2022-01" db="EMBL/GenBank/DDBJ databases">
        <authorList>
            <person name="King R."/>
        </authorList>
    </citation>
    <scope>NUCLEOTIDE SEQUENCE</scope>
</reference>
<dbReference type="Gene3D" id="3.15.10.30">
    <property type="entry name" value="Haemolymph juvenile hormone binding protein"/>
    <property type="match status" value="1"/>
</dbReference>
<protein>
    <submittedName>
        <fullName evidence="1">Uncharacterized protein</fullName>
    </submittedName>
</protein>
<accession>A0A9P0DLM7</accession>
<dbReference type="Proteomes" id="UP001152799">
    <property type="component" value="Chromosome 4"/>
</dbReference>
<dbReference type="OrthoDB" id="6775273at2759"/>
<organism evidence="1 2">
    <name type="scientific">Ceutorhynchus assimilis</name>
    <name type="common">cabbage seed weevil</name>
    <dbReference type="NCBI Taxonomy" id="467358"/>
    <lineage>
        <taxon>Eukaryota</taxon>
        <taxon>Metazoa</taxon>
        <taxon>Ecdysozoa</taxon>
        <taxon>Arthropoda</taxon>
        <taxon>Hexapoda</taxon>
        <taxon>Insecta</taxon>
        <taxon>Pterygota</taxon>
        <taxon>Neoptera</taxon>
        <taxon>Endopterygota</taxon>
        <taxon>Coleoptera</taxon>
        <taxon>Polyphaga</taxon>
        <taxon>Cucujiformia</taxon>
        <taxon>Curculionidae</taxon>
        <taxon>Ceutorhynchinae</taxon>
        <taxon>Ceutorhynchus</taxon>
    </lineage>
</organism>
<proteinExistence type="predicted"/>
<evidence type="ECO:0000313" key="2">
    <source>
        <dbReference type="Proteomes" id="UP001152799"/>
    </source>
</evidence>
<dbReference type="InterPro" id="IPR038606">
    <property type="entry name" value="To_sf"/>
</dbReference>
<dbReference type="AlphaFoldDB" id="A0A9P0DLM7"/>
<sequence>MAIVPAQILTNIIMFVQTLNFVNNGIYKAWETRTFDFNQRDDMAGVLTIDNAQVSLVMGPYETFKFASVVADADGNFKACINSVTFPSFNLTFEYFADVAIIDKYPVYGTGSYHGRLTNISTTFCWLLSQTAEEILDFDIKVDLRHGPSQLTGFFNNDELNPITETYLTLAKRLFAMWNNYEPECARKCILNPAFFFMTNYLIYDINKAEEITWEECSCVSEKVHSGNSELELDELLKLDPMLDPLLDLIETVSSISFR</sequence>
<keyword evidence="2" id="KW-1185">Reference proteome</keyword>
<gene>
    <name evidence="1" type="ORF">CEUTPL_LOCUS8903</name>
</gene>
<name>A0A9P0DLM7_9CUCU</name>
<evidence type="ECO:0000313" key="1">
    <source>
        <dbReference type="EMBL" id="CAH1130267.1"/>
    </source>
</evidence>